<comment type="caution">
    <text evidence="1">The sequence shown here is derived from an EMBL/GenBank/DDBJ whole genome shotgun (WGS) entry which is preliminary data.</text>
</comment>
<proteinExistence type="predicted"/>
<keyword evidence="2" id="KW-1185">Reference proteome</keyword>
<dbReference type="EMBL" id="JAHKPD010000020">
    <property type="protein sequence ID" value="MBU2951803.1"/>
    <property type="molecule type" value="Genomic_DNA"/>
</dbReference>
<gene>
    <name evidence="1" type="ORF">KO493_13975</name>
</gene>
<evidence type="ECO:0000313" key="1">
    <source>
        <dbReference type="EMBL" id="MBU2951803.1"/>
    </source>
</evidence>
<accession>A0ACC5UC57</accession>
<protein>
    <submittedName>
        <fullName evidence="1">Uncharacterized protein</fullName>
    </submittedName>
</protein>
<reference evidence="1" key="1">
    <citation type="submission" date="2021-05" db="EMBL/GenBank/DDBJ databases">
        <title>Draft genomes of bacteria isolated from model marine particles.</title>
        <authorList>
            <person name="Datta M.S."/>
            <person name="Schwartzman J.A."/>
            <person name="Enke T.N."/>
            <person name="Saavedra J."/>
            <person name="Cermak N."/>
            <person name="Cordero O.X."/>
        </authorList>
    </citation>
    <scope>NUCLEOTIDE SEQUENCE</scope>
    <source>
        <strain evidence="1">I2M19</strain>
    </source>
</reference>
<dbReference type="Proteomes" id="UP001647509">
    <property type="component" value="Unassembled WGS sequence"/>
</dbReference>
<name>A0ACC5UC57_9FLAO</name>
<sequence>MKMKPILLYRTSLIVFLLLVSIAVQGQNDGISKINGTVKTVDSSKTKKVKTPKKQAKTENDSTKIKLKYGLRLGTDASKLLKSALDDDYQGLEINGDYRLTKHFYAAAEIGTEEKNTITDYMDITTAGAYLKAGVDYNMYENWLDMDNMIYVGFRVGGSAFSHDLNTATIYTTNQYWAPQLTLTDKVEFNDLTAFWAELQLGIKAEVLKNLYMGLNVQLRFLITETDPGNFENVYIPGFGKTYDSSGIGAGFGYTIAYRIPLFSKYK</sequence>
<evidence type="ECO:0000313" key="2">
    <source>
        <dbReference type="Proteomes" id="UP001647509"/>
    </source>
</evidence>
<organism evidence="1 2">
    <name type="scientific">Pseudotamlana agarivorans</name>
    <dbReference type="NCBI Taxonomy" id="481183"/>
    <lineage>
        <taxon>Bacteria</taxon>
        <taxon>Pseudomonadati</taxon>
        <taxon>Bacteroidota</taxon>
        <taxon>Flavobacteriia</taxon>
        <taxon>Flavobacteriales</taxon>
        <taxon>Flavobacteriaceae</taxon>
        <taxon>Pseudotamlana</taxon>
    </lineage>
</organism>